<dbReference type="SUPFAM" id="SSF81995">
    <property type="entry name" value="beta-sandwich domain of Sec23/24"/>
    <property type="match status" value="1"/>
</dbReference>
<gene>
    <name evidence="2" type="ORF">CRENBAI_009482</name>
</gene>
<comment type="caution">
    <text evidence="2">The sequence shown here is derived from an EMBL/GenBank/DDBJ whole genome shotgun (WGS) entry which is preliminary data.</text>
</comment>
<sequence length="433" mass="45149">MSQQGYVAAPPYSQAQPGMGGYQGGFGAAPAQPLYAHYGGPPQALNAPPTGMMKPAASSPAGMLPPPASTQYSPNAQQNGGHSQRYASPSAASPTYGQPSHSVYNSMTSAAPPPTQQLTNQMSAMNLGGYGIRTTNGRTVDGRTTNGRTVDGRTTNGRTVDGRTTNGRTVDGRTANGRTVDGRTANRRTVNGRTTNGRTTNGGAVDGRTPQWEDNPMGGQSMAMEAWVGFFLGPTLQAPGLPAARRWTNGPSGYPQQAVEYGTGNLRQNQAPLAPPSGPHRLVQNTPFPVKTTNQRQENVLAVSIMLIECPIAVYPPSSVALLTSLHIHGRALVWREVCSTAESKGGICQFGGPMSGPQPGMPGGFPGAPGALAGPPQKKLDPDSIPSITQVIEDDKARLGGQVFSTNIKGKSPPLSPPDFTVQDQAQKEAES</sequence>
<evidence type="ECO:0000313" key="2">
    <source>
        <dbReference type="EMBL" id="KAK5605600.1"/>
    </source>
</evidence>
<dbReference type="EMBL" id="JAHHUM010002202">
    <property type="protein sequence ID" value="KAK5605600.1"/>
    <property type="molecule type" value="Genomic_DNA"/>
</dbReference>
<feature type="compositionally biased region" description="Low complexity" evidence="1">
    <location>
        <begin position="369"/>
        <end position="378"/>
    </location>
</feature>
<evidence type="ECO:0000313" key="3">
    <source>
        <dbReference type="Proteomes" id="UP001311232"/>
    </source>
</evidence>
<feature type="region of interest" description="Disordered" evidence="1">
    <location>
        <begin position="405"/>
        <end position="433"/>
    </location>
</feature>
<feature type="compositionally biased region" description="Low complexity" evidence="1">
    <location>
        <begin position="187"/>
        <end position="203"/>
    </location>
</feature>
<reference evidence="2 3" key="1">
    <citation type="submission" date="2021-06" db="EMBL/GenBank/DDBJ databases">
        <authorList>
            <person name="Palmer J.M."/>
        </authorList>
    </citation>
    <scope>NUCLEOTIDE SEQUENCE [LARGE SCALE GENOMIC DNA]</scope>
    <source>
        <strain evidence="2 3">MEX-2019</strain>
        <tissue evidence="2">Muscle</tissue>
    </source>
</reference>
<dbReference type="Proteomes" id="UP001311232">
    <property type="component" value="Unassembled WGS sequence"/>
</dbReference>
<name>A0AAV9RB31_9TELE</name>
<evidence type="ECO:0000256" key="1">
    <source>
        <dbReference type="SAM" id="MobiDB-lite"/>
    </source>
</evidence>
<feature type="compositionally biased region" description="Polar residues" evidence="1">
    <location>
        <begin position="69"/>
        <end position="109"/>
    </location>
</feature>
<accession>A0AAV9RB31</accession>
<proteinExistence type="predicted"/>
<feature type="compositionally biased region" description="Polar residues" evidence="1">
    <location>
        <begin position="133"/>
        <end position="168"/>
    </location>
</feature>
<keyword evidence="3" id="KW-1185">Reference proteome</keyword>
<organism evidence="2 3">
    <name type="scientific">Crenichthys baileyi</name>
    <name type="common">White River springfish</name>
    <dbReference type="NCBI Taxonomy" id="28760"/>
    <lineage>
        <taxon>Eukaryota</taxon>
        <taxon>Metazoa</taxon>
        <taxon>Chordata</taxon>
        <taxon>Craniata</taxon>
        <taxon>Vertebrata</taxon>
        <taxon>Euteleostomi</taxon>
        <taxon>Actinopterygii</taxon>
        <taxon>Neopterygii</taxon>
        <taxon>Teleostei</taxon>
        <taxon>Neoteleostei</taxon>
        <taxon>Acanthomorphata</taxon>
        <taxon>Ovalentaria</taxon>
        <taxon>Atherinomorphae</taxon>
        <taxon>Cyprinodontiformes</taxon>
        <taxon>Goodeidae</taxon>
        <taxon>Crenichthys</taxon>
    </lineage>
</organism>
<protein>
    <submittedName>
        <fullName evidence="2">Uncharacterized protein</fullName>
    </submittedName>
</protein>
<feature type="region of interest" description="Disordered" evidence="1">
    <location>
        <begin position="350"/>
        <end position="385"/>
    </location>
</feature>
<feature type="region of interest" description="Disordered" evidence="1">
    <location>
        <begin position="40"/>
        <end position="211"/>
    </location>
</feature>
<dbReference type="AlphaFoldDB" id="A0AAV9RB31"/>